<evidence type="ECO:0000313" key="3">
    <source>
        <dbReference type="EMBL" id="EUC39956.1"/>
    </source>
</evidence>
<keyword evidence="1" id="KW-0378">Hydrolase</keyword>
<dbReference type="GO" id="GO:0019748">
    <property type="term" value="P:secondary metabolic process"/>
    <property type="evidence" value="ECO:0007669"/>
    <property type="project" value="TreeGrafter"/>
</dbReference>
<dbReference type="PANTHER" id="PTHR48070:SF6">
    <property type="entry name" value="ESTERASE OVCA2"/>
    <property type="match status" value="1"/>
</dbReference>
<dbReference type="RefSeq" id="XP_007693530.1">
    <property type="nucleotide sequence ID" value="XM_007695340.1"/>
</dbReference>
<dbReference type="OrthoDB" id="414698at2759"/>
<dbReference type="PANTHER" id="PTHR48070">
    <property type="entry name" value="ESTERASE OVCA2"/>
    <property type="match status" value="1"/>
</dbReference>
<dbReference type="GeneID" id="19121785"/>
<dbReference type="InterPro" id="IPR005645">
    <property type="entry name" value="FSH-like_dom"/>
</dbReference>
<gene>
    <name evidence="3" type="ORF">COCMIDRAFT_31012</name>
</gene>
<dbReference type="Gene3D" id="3.40.50.1820">
    <property type="entry name" value="alpha/beta hydrolase"/>
    <property type="match status" value="1"/>
</dbReference>
<dbReference type="GO" id="GO:0005634">
    <property type="term" value="C:nucleus"/>
    <property type="evidence" value="ECO:0007669"/>
    <property type="project" value="TreeGrafter"/>
</dbReference>
<dbReference type="GO" id="GO:0016787">
    <property type="term" value="F:hydrolase activity"/>
    <property type="evidence" value="ECO:0007669"/>
    <property type="project" value="UniProtKB-KW"/>
</dbReference>
<dbReference type="Proteomes" id="UP000054032">
    <property type="component" value="Unassembled WGS sequence"/>
</dbReference>
<dbReference type="eggNOG" id="KOG2551">
    <property type="taxonomic scope" value="Eukaryota"/>
</dbReference>
<name>W6Z8D6_COCMI</name>
<dbReference type="STRING" id="930090.W6Z8D6"/>
<dbReference type="Pfam" id="PF03959">
    <property type="entry name" value="FSH1"/>
    <property type="match status" value="1"/>
</dbReference>
<dbReference type="InterPro" id="IPR029058">
    <property type="entry name" value="AB_hydrolase_fold"/>
</dbReference>
<protein>
    <recommendedName>
        <fullName evidence="2">Serine hydrolase domain-containing protein</fullName>
    </recommendedName>
</protein>
<evidence type="ECO:0000259" key="2">
    <source>
        <dbReference type="Pfam" id="PF03959"/>
    </source>
</evidence>
<dbReference type="AlphaFoldDB" id="W6Z8D6"/>
<dbReference type="KEGG" id="bor:COCMIDRAFT_31012"/>
<dbReference type="InterPro" id="IPR050593">
    <property type="entry name" value="LovG"/>
</dbReference>
<keyword evidence="4" id="KW-1185">Reference proteome</keyword>
<reference evidence="3 4" key="1">
    <citation type="journal article" date="2013" name="PLoS Genet.">
        <title>Comparative genome structure, secondary metabolite, and effector coding capacity across Cochliobolus pathogens.</title>
        <authorList>
            <person name="Condon B.J."/>
            <person name="Leng Y."/>
            <person name="Wu D."/>
            <person name="Bushley K.E."/>
            <person name="Ohm R.A."/>
            <person name="Otillar R."/>
            <person name="Martin J."/>
            <person name="Schackwitz W."/>
            <person name="Grimwood J."/>
            <person name="MohdZainudin N."/>
            <person name="Xue C."/>
            <person name="Wang R."/>
            <person name="Manning V.A."/>
            <person name="Dhillon B."/>
            <person name="Tu Z.J."/>
            <person name="Steffenson B.J."/>
            <person name="Salamov A."/>
            <person name="Sun H."/>
            <person name="Lowry S."/>
            <person name="LaButti K."/>
            <person name="Han J."/>
            <person name="Copeland A."/>
            <person name="Lindquist E."/>
            <person name="Barry K."/>
            <person name="Schmutz J."/>
            <person name="Baker S.E."/>
            <person name="Ciuffetti L.M."/>
            <person name="Grigoriev I.V."/>
            <person name="Zhong S."/>
            <person name="Turgeon B.G."/>
        </authorList>
    </citation>
    <scope>NUCLEOTIDE SEQUENCE [LARGE SCALE GENOMIC DNA]</scope>
    <source>
        <strain evidence="3 4">ATCC 44560</strain>
    </source>
</reference>
<evidence type="ECO:0000256" key="1">
    <source>
        <dbReference type="ARBA" id="ARBA00022801"/>
    </source>
</evidence>
<dbReference type="SUPFAM" id="SSF53474">
    <property type="entry name" value="alpha/beta-Hydrolases"/>
    <property type="match status" value="1"/>
</dbReference>
<proteinExistence type="predicted"/>
<dbReference type="EMBL" id="KI964217">
    <property type="protein sequence ID" value="EUC39956.1"/>
    <property type="molecule type" value="Genomic_DNA"/>
</dbReference>
<dbReference type="GO" id="GO:0005737">
    <property type="term" value="C:cytoplasm"/>
    <property type="evidence" value="ECO:0007669"/>
    <property type="project" value="TreeGrafter"/>
</dbReference>
<sequence>MSRKILLLHGYQQNAEIFRTETSTVQKIIGETFKTETKLEYVEAPFDAGETMSGMRIRSWWDMKAIDEFDRTHATLRYVAEILEKNGPFDGFIGFSQGGALAAIVAGLLERPPADRPAFFNTTHPPIHFIVSYSGYREHHQALQPYYENKISTPILHFINSDDPIVTEDRCVRLIERCTDTDGRIVSYSSPFHRIPSSKMARKALKSFLSEVS</sequence>
<accession>W6Z8D6</accession>
<evidence type="ECO:0000313" key="4">
    <source>
        <dbReference type="Proteomes" id="UP000054032"/>
    </source>
</evidence>
<feature type="domain" description="Serine hydrolase" evidence="2">
    <location>
        <begin position="3"/>
        <end position="203"/>
    </location>
</feature>
<dbReference type="HOGENOM" id="CLU_051938_2_2_1"/>
<organism evidence="3 4">
    <name type="scientific">Bipolaris oryzae ATCC 44560</name>
    <dbReference type="NCBI Taxonomy" id="930090"/>
    <lineage>
        <taxon>Eukaryota</taxon>
        <taxon>Fungi</taxon>
        <taxon>Dikarya</taxon>
        <taxon>Ascomycota</taxon>
        <taxon>Pezizomycotina</taxon>
        <taxon>Dothideomycetes</taxon>
        <taxon>Pleosporomycetidae</taxon>
        <taxon>Pleosporales</taxon>
        <taxon>Pleosporineae</taxon>
        <taxon>Pleosporaceae</taxon>
        <taxon>Bipolaris</taxon>
    </lineage>
</organism>